<evidence type="ECO:0000313" key="8">
    <source>
        <dbReference type="EMBL" id="AHB47408.1"/>
    </source>
</evidence>
<keyword evidence="5" id="KW-0067">ATP-binding</keyword>
<dbReference type="EC" id="2.7.1.35" evidence="1"/>
<proteinExistence type="predicted"/>
<dbReference type="InterPro" id="IPR004625">
    <property type="entry name" value="PyrdxlKinase"/>
</dbReference>
<name>V5S9V3_9HYPH</name>
<gene>
    <name evidence="8" type="ORF">W911_01765</name>
</gene>
<dbReference type="Gene3D" id="3.40.1190.20">
    <property type="match status" value="1"/>
</dbReference>
<protein>
    <recommendedName>
        <fullName evidence="1">pyridoxal kinase</fullName>
        <ecNumber evidence="1">2.7.1.35</ecNumber>
    </recommendedName>
</protein>
<dbReference type="PANTHER" id="PTHR10534:SF2">
    <property type="entry name" value="PYRIDOXAL KINASE"/>
    <property type="match status" value="1"/>
</dbReference>
<dbReference type="InterPro" id="IPR013749">
    <property type="entry name" value="PM/HMP-P_kinase-1"/>
</dbReference>
<evidence type="ECO:0000256" key="6">
    <source>
        <dbReference type="SAM" id="MobiDB-lite"/>
    </source>
</evidence>
<dbReference type="GO" id="GO:0009443">
    <property type="term" value="P:pyridoxal 5'-phosphate salvage"/>
    <property type="evidence" value="ECO:0007669"/>
    <property type="project" value="InterPro"/>
</dbReference>
<dbReference type="Pfam" id="PF08543">
    <property type="entry name" value="Phos_pyr_kin"/>
    <property type="match status" value="1"/>
</dbReference>
<feature type="domain" description="Pyridoxamine kinase/Phosphomethylpyrimidine kinase" evidence="7">
    <location>
        <begin position="104"/>
        <end position="278"/>
    </location>
</feature>
<reference evidence="8 9" key="1">
    <citation type="journal article" date="2014" name="Genome Announc.">
        <title>Complete Genome Sequence of Hyphomicrobium nitrativorans Strain NL23, a Denitrifying Bacterium Isolated from Biofilm of a Methanol-Fed Denitrification System Treating Seawater at the Montreal Biodome.</title>
        <authorList>
            <person name="Martineau C."/>
            <person name="Villeneuve C."/>
            <person name="Mauffrey F."/>
            <person name="Villemur R."/>
        </authorList>
    </citation>
    <scope>NUCLEOTIDE SEQUENCE [LARGE SCALE GENOMIC DNA]</scope>
    <source>
        <strain evidence="8">NL23</strain>
    </source>
</reference>
<dbReference type="STRING" id="1029756.W911_01765"/>
<evidence type="ECO:0000256" key="4">
    <source>
        <dbReference type="ARBA" id="ARBA00022777"/>
    </source>
</evidence>
<dbReference type="InterPro" id="IPR029056">
    <property type="entry name" value="Ribokinase-like"/>
</dbReference>
<dbReference type="HOGENOM" id="CLU_046496_3_1_5"/>
<dbReference type="PANTHER" id="PTHR10534">
    <property type="entry name" value="PYRIDOXAL KINASE"/>
    <property type="match status" value="1"/>
</dbReference>
<evidence type="ECO:0000313" key="9">
    <source>
        <dbReference type="Proteomes" id="UP000018542"/>
    </source>
</evidence>
<evidence type="ECO:0000259" key="7">
    <source>
        <dbReference type="Pfam" id="PF08543"/>
    </source>
</evidence>
<dbReference type="CDD" id="cd01173">
    <property type="entry name" value="pyridoxal_pyridoxamine_kinase"/>
    <property type="match status" value="1"/>
</dbReference>
<dbReference type="SUPFAM" id="SSF53613">
    <property type="entry name" value="Ribokinase-like"/>
    <property type="match status" value="1"/>
</dbReference>
<evidence type="ECO:0000256" key="2">
    <source>
        <dbReference type="ARBA" id="ARBA00022679"/>
    </source>
</evidence>
<feature type="region of interest" description="Disordered" evidence="6">
    <location>
        <begin position="288"/>
        <end position="310"/>
    </location>
</feature>
<dbReference type="RefSeq" id="WP_023785785.1">
    <property type="nucleotide sequence ID" value="NC_022997.1"/>
</dbReference>
<accession>V5S9V3</accession>
<keyword evidence="9" id="KW-1185">Reference proteome</keyword>
<dbReference type="GO" id="GO:0005524">
    <property type="term" value="F:ATP binding"/>
    <property type="evidence" value="ECO:0007669"/>
    <property type="project" value="UniProtKB-KW"/>
</dbReference>
<evidence type="ECO:0000256" key="5">
    <source>
        <dbReference type="ARBA" id="ARBA00022840"/>
    </source>
</evidence>
<dbReference type="OrthoDB" id="9800808at2"/>
<dbReference type="GO" id="GO:0008478">
    <property type="term" value="F:pyridoxal kinase activity"/>
    <property type="evidence" value="ECO:0007669"/>
    <property type="project" value="UniProtKB-EC"/>
</dbReference>
<sequence length="310" mass="31982">MRQPAPRGFFVCRRLAAVYRQARTLRGRLMATVIAVSSLVARGSVGLRAVRAALTRLGHETIELPTVLLSSHLGYGRVAGTPTAPETLLAMIEALDANGWLGAADAVLTGYLPSREHVDVAASLVLRARRQKPDVPLFCDPVLGDMPGGLYVPEGVARAVGEHLVPLATYLKPNAFELDFLSGRVVANPSDAAAAARTLGRTAVLASSIPAAEGMLANVLVTKDRAAVAAVEHCPYAPHGTGDLLTALFAGHVLGSSPSAALSDAAGRAVAGVARAIAASRGGDELSLADPTPWHTEAPLPFTSFAGSGP</sequence>
<dbReference type="Proteomes" id="UP000018542">
    <property type="component" value="Chromosome"/>
</dbReference>
<evidence type="ECO:0000256" key="1">
    <source>
        <dbReference type="ARBA" id="ARBA00012104"/>
    </source>
</evidence>
<keyword evidence="2" id="KW-0808">Transferase</keyword>
<keyword evidence="3" id="KW-0547">Nucleotide-binding</keyword>
<dbReference type="PATRIC" id="fig|1029756.8.peg.374"/>
<dbReference type="KEGG" id="hni:W911_01765"/>
<dbReference type="AlphaFoldDB" id="V5S9V3"/>
<evidence type="ECO:0000256" key="3">
    <source>
        <dbReference type="ARBA" id="ARBA00022741"/>
    </source>
</evidence>
<dbReference type="GO" id="GO:0005829">
    <property type="term" value="C:cytosol"/>
    <property type="evidence" value="ECO:0007669"/>
    <property type="project" value="TreeGrafter"/>
</dbReference>
<dbReference type="EMBL" id="CP006912">
    <property type="protein sequence ID" value="AHB47408.1"/>
    <property type="molecule type" value="Genomic_DNA"/>
</dbReference>
<keyword evidence="4 8" id="KW-0418">Kinase</keyword>
<organism evidence="8 9">
    <name type="scientific">Hyphomicrobium nitrativorans NL23</name>
    <dbReference type="NCBI Taxonomy" id="1029756"/>
    <lineage>
        <taxon>Bacteria</taxon>
        <taxon>Pseudomonadati</taxon>
        <taxon>Pseudomonadota</taxon>
        <taxon>Alphaproteobacteria</taxon>
        <taxon>Hyphomicrobiales</taxon>
        <taxon>Hyphomicrobiaceae</taxon>
        <taxon>Hyphomicrobium</taxon>
    </lineage>
</organism>